<name>A0A1X9NDM4_9GAMM</name>
<dbReference type="Pfam" id="PF04222">
    <property type="entry name" value="DUF416"/>
    <property type="match status" value="1"/>
</dbReference>
<proteinExistence type="predicted"/>
<dbReference type="InterPro" id="IPR023381">
    <property type="entry name" value="YP001051499.1-like_dom_sf"/>
</dbReference>
<dbReference type="OrthoDB" id="9204516at2"/>
<gene>
    <name evidence="1" type="ORF">BST96_17060</name>
</gene>
<keyword evidence="2" id="KW-1185">Reference proteome</keyword>
<evidence type="ECO:0000313" key="2">
    <source>
        <dbReference type="Proteomes" id="UP000193450"/>
    </source>
</evidence>
<accession>A0A1X9NDM4</accession>
<dbReference type="Proteomes" id="UP000193450">
    <property type="component" value="Chromosome"/>
</dbReference>
<evidence type="ECO:0008006" key="3">
    <source>
        <dbReference type="Google" id="ProtNLM"/>
    </source>
</evidence>
<dbReference type="KEGG" id="osg:BST96_17060"/>
<sequence>MKKRSNSEVVAAEWRKIAFATAMVSRMTGNYRLFCELTEAGDSAAFVNIVNLVWEFAAGQNQRIDFQKQQEKLELITPDPAAFDMYGVWPALDAAVALAALLSACERWDESELDAIVTLSMSTIDNYLQAVEATEGEAHPLVLAEQACIEQLNAVIAQGGNLSRPQLIGALKAAVKDFEVTNIGLEA</sequence>
<evidence type="ECO:0000313" key="1">
    <source>
        <dbReference type="EMBL" id="ARN75666.1"/>
    </source>
</evidence>
<dbReference type="Gene3D" id="1.20.1590.10">
    <property type="entry name" value="YP_001051499.1 domain like"/>
    <property type="match status" value="1"/>
</dbReference>
<organism evidence="1 2">
    <name type="scientific">Oceanicoccus sagamiensis</name>
    <dbReference type="NCBI Taxonomy" id="716816"/>
    <lineage>
        <taxon>Bacteria</taxon>
        <taxon>Pseudomonadati</taxon>
        <taxon>Pseudomonadota</taxon>
        <taxon>Gammaproteobacteria</taxon>
        <taxon>Cellvibrionales</taxon>
        <taxon>Spongiibacteraceae</taxon>
        <taxon>Oceanicoccus</taxon>
    </lineage>
</organism>
<dbReference type="STRING" id="716816.BST96_17060"/>
<reference evidence="1 2" key="1">
    <citation type="submission" date="2016-11" db="EMBL/GenBank/DDBJ databases">
        <title>Trade-off between light-utilization and light-protection in marine flavobacteria.</title>
        <authorList>
            <person name="Kumagai Y."/>
        </authorList>
    </citation>
    <scope>NUCLEOTIDE SEQUENCE [LARGE SCALE GENOMIC DNA]</scope>
    <source>
        <strain evidence="1 2">NBRC 107125</strain>
    </source>
</reference>
<dbReference type="InterPro" id="IPR007338">
    <property type="entry name" value="DUF416"/>
</dbReference>
<dbReference type="EMBL" id="CP019343">
    <property type="protein sequence ID" value="ARN75666.1"/>
    <property type="molecule type" value="Genomic_DNA"/>
</dbReference>
<dbReference type="RefSeq" id="WP_085759852.1">
    <property type="nucleotide sequence ID" value="NZ_CP019343.1"/>
</dbReference>
<dbReference type="AlphaFoldDB" id="A0A1X9NDM4"/>
<protein>
    <recommendedName>
        <fullName evidence="3">DUF416 domain-containing protein</fullName>
    </recommendedName>
</protein>